<evidence type="ECO:0000313" key="3">
    <source>
        <dbReference type="Proteomes" id="UP001278995"/>
    </source>
</evidence>
<comment type="caution">
    <text evidence="2">The sequence shown here is derived from an EMBL/GenBank/DDBJ whole genome shotgun (WGS) entry which is preliminary data.</text>
</comment>
<accession>A0AB35UVN7</accession>
<dbReference type="InterPro" id="IPR024473">
    <property type="entry name" value="Transposases_IS4_N"/>
</dbReference>
<dbReference type="Pfam" id="PF13006">
    <property type="entry name" value="Nterm_IS4"/>
    <property type="match status" value="1"/>
</dbReference>
<feature type="domain" description="Transposase IS4 N-terminal" evidence="1">
    <location>
        <begin position="17"/>
        <end position="48"/>
    </location>
</feature>
<sequence>MNLSQNLDLTLKQTLPSLSQFSELIDLNWIEDCLNQTGKASIRKRKLP</sequence>
<dbReference type="EMBL" id="JAXHPL010000172">
    <property type="protein sequence ID" value="MDY6488058.1"/>
    <property type="molecule type" value="Genomic_DNA"/>
</dbReference>
<evidence type="ECO:0000313" key="2">
    <source>
        <dbReference type="EMBL" id="MDY6488058.1"/>
    </source>
</evidence>
<gene>
    <name evidence="2" type="ORF">SKM51_12820</name>
</gene>
<dbReference type="RefSeq" id="WP_321099866.1">
    <property type="nucleotide sequence ID" value="NZ_JAXHPL010000172.1"/>
</dbReference>
<dbReference type="Proteomes" id="UP001278995">
    <property type="component" value="Unassembled WGS sequence"/>
</dbReference>
<reference evidence="2 3" key="1">
    <citation type="submission" date="2023-11" db="EMBL/GenBank/DDBJ databases">
        <title>The common occurrence of Acinetobacte faecalis in cattle feces and its emended description.</title>
        <authorList>
            <person name="Kyselkova M."/>
            <person name="Xanthopoulou K."/>
            <person name="Shestivska V."/>
            <person name="Spanelova P."/>
            <person name="Maixnerova M."/>
            <person name="Higgins P.G."/>
            <person name="Nemec A."/>
        </authorList>
    </citation>
    <scope>NUCLEOTIDE SEQUENCE [LARGE SCALE GENOMIC DNA]</scope>
    <source>
        <strain evidence="2 3">ANC 7483</strain>
    </source>
</reference>
<organism evidence="2 3">
    <name type="scientific">Acinetobacter faecalis</name>
    <dbReference type="NCBI Taxonomy" id="2665161"/>
    <lineage>
        <taxon>Bacteria</taxon>
        <taxon>Pseudomonadati</taxon>
        <taxon>Pseudomonadota</taxon>
        <taxon>Gammaproteobacteria</taxon>
        <taxon>Moraxellales</taxon>
        <taxon>Moraxellaceae</taxon>
        <taxon>Acinetobacter</taxon>
    </lineage>
</organism>
<dbReference type="AlphaFoldDB" id="A0AB35UVN7"/>
<evidence type="ECO:0000259" key="1">
    <source>
        <dbReference type="Pfam" id="PF13006"/>
    </source>
</evidence>
<proteinExistence type="predicted"/>
<name>A0AB35UVN7_9GAMM</name>
<protein>
    <submittedName>
        <fullName evidence="2">Transposase domain-containing protein</fullName>
    </submittedName>
</protein>
<feature type="non-terminal residue" evidence="2">
    <location>
        <position position="48"/>
    </location>
</feature>